<keyword evidence="2" id="KW-1185">Reference proteome</keyword>
<reference evidence="1" key="1">
    <citation type="submission" date="2021-03" db="EMBL/GenBank/DDBJ databases">
        <title>Evolutionary priming and transition to the ectomycorrhizal habit in an iconic lineage of mushroom-forming fungi: is preadaptation a requirement?</title>
        <authorList>
            <consortium name="DOE Joint Genome Institute"/>
            <person name="Looney B.P."/>
            <person name="Miyauchi S."/>
            <person name="Morin E."/>
            <person name="Drula E."/>
            <person name="Courty P.E."/>
            <person name="Chicoki N."/>
            <person name="Fauchery L."/>
            <person name="Kohler A."/>
            <person name="Kuo A."/>
            <person name="LaButti K."/>
            <person name="Pangilinan J."/>
            <person name="Lipzen A."/>
            <person name="Riley R."/>
            <person name="Andreopoulos W."/>
            <person name="He G."/>
            <person name="Johnson J."/>
            <person name="Barry K.W."/>
            <person name="Grigoriev I.V."/>
            <person name="Nagy L."/>
            <person name="Hibbett D."/>
            <person name="Henrissat B."/>
            <person name="Matheny P.B."/>
            <person name="Labbe J."/>
            <person name="Martin A.F."/>
        </authorList>
    </citation>
    <scope>NUCLEOTIDE SEQUENCE</scope>
    <source>
        <strain evidence="1">BPL698</strain>
    </source>
</reference>
<proteinExistence type="predicted"/>
<protein>
    <submittedName>
        <fullName evidence="1">Uncharacterized protein</fullName>
    </submittedName>
</protein>
<dbReference type="EMBL" id="JAGFNK010000080">
    <property type="protein sequence ID" value="KAI9508715.1"/>
    <property type="molecule type" value="Genomic_DNA"/>
</dbReference>
<evidence type="ECO:0000313" key="1">
    <source>
        <dbReference type="EMBL" id="KAI9508715.1"/>
    </source>
</evidence>
<name>A0ACC0UAI4_9AGAM</name>
<gene>
    <name evidence="1" type="ORF">F5148DRAFT_1283655</name>
</gene>
<organism evidence="1 2">
    <name type="scientific">Russula earlei</name>
    <dbReference type="NCBI Taxonomy" id="71964"/>
    <lineage>
        <taxon>Eukaryota</taxon>
        <taxon>Fungi</taxon>
        <taxon>Dikarya</taxon>
        <taxon>Basidiomycota</taxon>
        <taxon>Agaricomycotina</taxon>
        <taxon>Agaricomycetes</taxon>
        <taxon>Russulales</taxon>
        <taxon>Russulaceae</taxon>
        <taxon>Russula</taxon>
    </lineage>
</organism>
<dbReference type="Proteomes" id="UP001207468">
    <property type="component" value="Unassembled WGS sequence"/>
</dbReference>
<sequence>MPSSECNALGSCTPTPSAILTTFLNRPLKIVDDALRSAAEVKNKDSSSGILNTLTEKLKPAPDPWSDPTTVVEFLLFKSLPDDNPTVVKQELGKGSKLTEMLWNFVRYKDERRLILSQNPHFYKHLPGIKAEYTDDFRTVLTEDFQMDQDLYSHGQARLDIYLESDQNSRAFRNVWAASKAIIFKALFLPVFYLFTTGTLQCRLTQLHW</sequence>
<comment type="caution">
    <text evidence="1">The sequence shown here is derived from an EMBL/GenBank/DDBJ whole genome shotgun (WGS) entry which is preliminary data.</text>
</comment>
<evidence type="ECO:0000313" key="2">
    <source>
        <dbReference type="Proteomes" id="UP001207468"/>
    </source>
</evidence>
<accession>A0ACC0UAI4</accession>